<dbReference type="EMBL" id="WPNZ01000018">
    <property type="protein sequence ID" value="MVO88659.1"/>
    <property type="molecule type" value="Genomic_DNA"/>
</dbReference>
<feature type="active site" evidence="4">
    <location>
        <position position="33"/>
    </location>
</feature>
<evidence type="ECO:0000259" key="5">
    <source>
        <dbReference type="PROSITE" id="PS50122"/>
    </source>
</evidence>
<dbReference type="GO" id="GO:0005737">
    <property type="term" value="C:cytoplasm"/>
    <property type="evidence" value="ECO:0007669"/>
    <property type="project" value="InterPro"/>
</dbReference>
<dbReference type="AlphaFoldDB" id="A0A6L6X558"/>
<dbReference type="InterPro" id="IPR035909">
    <property type="entry name" value="CheB_C"/>
</dbReference>
<dbReference type="EC" id="3.1.1.61" evidence="2"/>
<dbReference type="GO" id="GO:0006935">
    <property type="term" value="P:chemotaxis"/>
    <property type="evidence" value="ECO:0007669"/>
    <property type="project" value="UniProtKB-UniRule"/>
</dbReference>
<dbReference type="PANTHER" id="PTHR42872">
    <property type="entry name" value="PROTEIN-GLUTAMATE METHYLESTERASE/PROTEIN-GLUTAMINE GLUTAMINASE"/>
    <property type="match status" value="1"/>
</dbReference>
<reference evidence="6 7" key="1">
    <citation type="submission" date="2019-11" db="EMBL/GenBank/DDBJ databases">
        <title>Streptomyces typhae sp. nov., a novel endophytic actinomycete isolated from the root of cattail pollen (Typha angustifolia L.).</title>
        <authorList>
            <person name="Peng C."/>
        </authorList>
    </citation>
    <scope>NUCLEOTIDE SEQUENCE [LARGE SCALE GENOMIC DNA]</scope>
    <source>
        <strain evidence="7">p1417</strain>
    </source>
</reference>
<feature type="active site" evidence="4">
    <location>
        <position position="6"/>
    </location>
</feature>
<keyword evidence="4" id="KW-0145">Chemotaxis</keyword>
<dbReference type="SUPFAM" id="SSF52738">
    <property type="entry name" value="Methylesterase CheB, C-terminal domain"/>
    <property type="match status" value="1"/>
</dbReference>
<name>A0A6L6X558_9ACTN</name>
<comment type="catalytic activity">
    <reaction evidence="3">
        <text>[protein]-L-glutamate 5-O-methyl ester + H2O = L-glutamyl-[protein] + methanol + H(+)</text>
        <dbReference type="Rhea" id="RHEA:23236"/>
        <dbReference type="Rhea" id="RHEA-COMP:10208"/>
        <dbReference type="Rhea" id="RHEA-COMP:10311"/>
        <dbReference type="ChEBI" id="CHEBI:15377"/>
        <dbReference type="ChEBI" id="CHEBI:15378"/>
        <dbReference type="ChEBI" id="CHEBI:17790"/>
        <dbReference type="ChEBI" id="CHEBI:29973"/>
        <dbReference type="ChEBI" id="CHEBI:82795"/>
        <dbReference type="EC" id="3.1.1.61"/>
    </reaction>
</comment>
<protein>
    <recommendedName>
        <fullName evidence="2">protein-glutamate methylesterase</fullName>
        <ecNumber evidence="2">3.1.1.61</ecNumber>
    </recommendedName>
</protein>
<dbReference type="Proteomes" id="UP000483802">
    <property type="component" value="Unassembled WGS sequence"/>
</dbReference>
<evidence type="ECO:0000313" key="7">
    <source>
        <dbReference type="Proteomes" id="UP000483802"/>
    </source>
</evidence>
<dbReference type="PROSITE" id="PS50122">
    <property type="entry name" value="CHEB"/>
    <property type="match status" value="1"/>
</dbReference>
<gene>
    <name evidence="6" type="ORF">GPA10_28855</name>
</gene>
<feature type="active site" evidence="4">
    <location>
        <position position="126"/>
    </location>
</feature>
<dbReference type="PANTHER" id="PTHR42872:SF6">
    <property type="entry name" value="PROTEIN-GLUTAMATE METHYLESTERASE_PROTEIN-GLUTAMINE GLUTAMINASE"/>
    <property type="match status" value="1"/>
</dbReference>
<evidence type="ECO:0000256" key="3">
    <source>
        <dbReference type="ARBA" id="ARBA00048267"/>
    </source>
</evidence>
<keyword evidence="7" id="KW-1185">Reference proteome</keyword>
<evidence type="ECO:0000256" key="1">
    <source>
        <dbReference type="ARBA" id="ARBA00022801"/>
    </source>
</evidence>
<dbReference type="Pfam" id="PF01339">
    <property type="entry name" value="CheB_methylest"/>
    <property type="match status" value="1"/>
</dbReference>
<sequence length="184" mass="19603">MLVAASAGGHEGLRKLLGGLDAALPVPVLVVQHLNRNRETLIVRVLSPHTPLKVKLAEDGEQAQPGTVHIAPPDWHLCVRAFGMLSLTQEDRVNFARPAADPLFESAAQTYGSRIVACVLTGTDGDGSRGVRAVKARGGTVIVQDPETAEFKGMPKSAIETGQVDLVLHLEAIGRVIDRLVQRA</sequence>
<keyword evidence="1 4" id="KW-0378">Hydrolase</keyword>
<organism evidence="6 7">
    <name type="scientific">Streptomyces typhae</name>
    <dbReference type="NCBI Taxonomy" id="2681492"/>
    <lineage>
        <taxon>Bacteria</taxon>
        <taxon>Bacillati</taxon>
        <taxon>Actinomycetota</taxon>
        <taxon>Actinomycetes</taxon>
        <taxon>Kitasatosporales</taxon>
        <taxon>Streptomycetaceae</taxon>
        <taxon>Streptomyces</taxon>
    </lineage>
</organism>
<proteinExistence type="predicted"/>
<dbReference type="RefSeq" id="WP_343041428.1">
    <property type="nucleotide sequence ID" value="NZ_WPNZ01000018.1"/>
</dbReference>
<accession>A0A6L6X558</accession>
<evidence type="ECO:0000313" key="6">
    <source>
        <dbReference type="EMBL" id="MVO88659.1"/>
    </source>
</evidence>
<dbReference type="InterPro" id="IPR000673">
    <property type="entry name" value="Sig_transdc_resp-reg_Me-estase"/>
</dbReference>
<evidence type="ECO:0000256" key="4">
    <source>
        <dbReference type="PROSITE-ProRule" id="PRU00050"/>
    </source>
</evidence>
<evidence type="ECO:0000256" key="2">
    <source>
        <dbReference type="ARBA" id="ARBA00039140"/>
    </source>
</evidence>
<comment type="caution">
    <text evidence="6">The sequence shown here is derived from an EMBL/GenBank/DDBJ whole genome shotgun (WGS) entry which is preliminary data.</text>
</comment>
<feature type="domain" description="CheB-type methylesterase" evidence="5">
    <location>
        <begin position="1"/>
        <end position="184"/>
    </location>
</feature>
<dbReference type="CDD" id="cd16433">
    <property type="entry name" value="CheB"/>
    <property type="match status" value="1"/>
</dbReference>
<dbReference type="GO" id="GO:0008984">
    <property type="term" value="F:protein-glutamate methylesterase activity"/>
    <property type="evidence" value="ECO:0007669"/>
    <property type="project" value="UniProtKB-EC"/>
</dbReference>
<dbReference type="Gene3D" id="3.40.50.180">
    <property type="entry name" value="Methylesterase CheB, C-terminal domain"/>
    <property type="match status" value="1"/>
</dbReference>
<dbReference type="GO" id="GO:0000156">
    <property type="term" value="F:phosphorelay response regulator activity"/>
    <property type="evidence" value="ECO:0007669"/>
    <property type="project" value="InterPro"/>
</dbReference>